<evidence type="ECO:0000256" key="5">
    <source>
        <dbReference type="ARBA" id="ARBA00022692"/>
    </source>
</evidence>
<evidence type="ECO:0000259" key="19">
    <source>
        <dbReference type="PROSITE" id="PS51473"/>
    </source>
</evidence>
<name>A0A7N0ZW27_KALFE</name>
<dbReference type="Gramene" id="Kaladp0040s0360.1.v1.1">
    <property type="protein sequence ID" value="Kaladp0040s0360.1.v1.1"/>
    <property type="gene ID" value="Kaladp0040s0360.v1.1"/>
</dbReference>
<keyword evidence="8 15" id="KW-0547">Nucleotide-binding</keyword>
<dbReference type="Pfam" id="PF07714">
    <property type="entry name" value="PK_Tyr_Ser-Thr"/>
    <property type="match status" value="1"/>
</dbReference>
<dbReference type="GO" id="GO:0004674">
    <property type="term" value="F:protein serine/threonine kinase activity"/>
    <property type="evidence" value="ECO:0007669"/>
    <property type="project" value="UniProtKB-KW"/>
</dbReference>
<dbReference type="InterPro" id="IPR001245">
    <property type="entry name" value="Ser-Thr/Tyr_kinase_cat_dom"/>
</dbReference>
<dbReference type="PROSITE" id="PS51473">
    <property type="entry name" value="GNK2"/>
    <property type="match status" value="2"/>
</dbReference>
<evidence type="ECO:0000256" key="8">
    <source>
        <dbReference type="ARBA" id="ARBA00022741"/>
    </source>
</evidence>
<feature type="chain" id="PRO_5029467212" evidence="17">
    <location>
        <begin position="27"/>
        <end position="639"/>
    </location>
</feature>
<dbReference type="PANTHER" id="PTHR27002">
    <property type="entry name" value="RECEPTOR-LIKE SERINE/THREONINE-PROTEIN KINASE SD1-8"/>
    <property type="match status" value="1"/>
</dbReference>
<dbReference type="EnsemblPlants" id="Kaladp0040s0360.1.v1.1">
    <property type="protein sequence ID" value="Kaladp0040s0360.1.v1.1"/>
    <property type="gene ID" value="Kaladp0040s0360.v1.1"/>
</dbReference>
<dbReference type="Proteomes" id="UP000594263">
    <property type="component" value="Unplaced"/>
</dbReference>
<feature type="domain" description="Protein kinase" evidence="18">
    <location>
        <begin position="333"/>
        <end position="608"/>
    </location>
</feature>
<keyword evidence="4" id="KW-0808">Transferase</keyword>
<evidence type="ECO:0000256" key="16">
    <source>
        <dbReference type="SAM" id="Phobius"/>
    </source>
</evidence>
<dbReference type="InterPro" id="IPR011009">
    <property type="entry name" value="Kinase-like_dom_sf"/>
</dbReference>
<reference evidence="20" key="1">
    <citation type="submission" date="2021-01" db="UniProtKB">
        <authorList>
            <consortium name="EnsemblPlants"/>
        </authorList>
    </citation>
    <scope>IDENTIFICATION</scope>
</reference>
<dbReference type="InterPro" id="IPR008271">
    <property type="entry name" value="Ser/Thr_kinase_AS"/>
</dbReference>
<dbReference type="CDD" id="cd23509">
    <property type="entry name" value="Gnk2-like"/>
    <property type="match status" value="2"/>
</dbReference>
<evidence type="ECO:0000256" key="1">
    <source>
        <dbReference type="ARBA" id="ARBA00004167"/>
    </source>
</evidence>
<evidence type="ECO:0000256" key="3">
    <source>
        <dbReference type="ARBA" id="ARBA00022553"/>
    </source>
</evidence>
<evidence type="ECO:0000256" key="12">
    <source>
        <dbReference type="ARBA" id="ARBA00023136"/>
    </source>
</evidence>
<organism evidence="20 21">
    <name type="scientific">Kalanchoe fedtschenkoi</name>
    <name type="common">Lavender scallops</name>
    <name type="synonym">South American air plant</name>
    <dbReference type="NCBI Taxonomy" id="63787"/>
    <lineage>
        <taxon>Eukaryota</taxon>
        <taxon>Viridiplantae</taxon>
        <taxon>Streptophyta</taxon>
        <taxon>Embryophyta</taxon>
        <taxon>Tracheophyta</taxon>
        <taxon>Spermatophyta</taxon>
        <taxon>Magnoliopsida</taxon>
        <taxon>eudicotyledons</taxon>
        <taxon>Gunneridae</taxon>
        <taxon>Pentapetalae</taxon>
        <taxon>Saxifragales</taxon>
        <taxon>Crassulaceae</taxon>
        <taxon>Kalanchoe</taxon>
    </lineage>
</organism>
<evidence type="ECO:0000256" key="7">
    <source>
        <dbReference type="ARBA" id="ARBA00022737"/>
    </source>
</evidence>
<evidence type="ECO:0000256" key="4">
    <source>
        <dbReference type="ARBA" id="ARBA00022679"/>
    </source>
</evidence>
<dbReference type="GO" id="GO:0005524">
    <property type="term" value="F:ATP binding"/>
    <property type="evidence" value="ECO:0007669"/>
    <property type="project" value="UniProtKB-UniRule"/>
</dbReference>
<dbReference type="OMA" id="CPYRKEV"/>
<keyword evidence="3" id="KW-0597">Phosphoprotein</keyword>
<feature type="transmembrane region" description="Helical" evidence="16">
    <location>
        <begin position="275"/>
        <end position="299"/>
    </location>
</feature>
<dbReference type="GO" id="GO:0005886">
    <property type="term" value="C:plasma membrane"/>
    <property type="evidence" value="ECO:0007669"/>
    <property type="project" value="TreeGrafter"/>
</dbReference>
<evidence type="ECO:0000256" key="10">
    <source>
        <dbReference type="ARBA" id="ARBA00022840"/>
    </source>
</evidence>
<dbReference type="PANTHER" id="PTHR27002:SF181">
    <property type="entry name" value="RECEPTOR-LIKE SERINE_THREONINE-PROTEIN KINASE"/>
    <property type="match status" value="1"/>
</dbReference>
<sequence>MRICSLQSLLLAAACALLISANLASAQLENYINNECSEDGNYTSNSTYRANLHALLTAMSSDQDITYGFYNFSQGQDPDRVYGIALCRGDISLAACRACLNFSTADILDRCPTQKEAIVWYDHCMLRYSNRSTYGTFVGRNYFSRWVQDARDTELLNRHLYSLLYRLRDQAAAGNSTRKFAIGHSNATDFGVIYALVQCTPDLSYTICGNCLDFIFTYIDLYLGGNQRGSSYGPNCGFRYSLEQFYETGASAAPPMPPTIVPPQLLQGDTDRKTVIVAIVATALCFVTLLVSICILLSWRHRRQNVSNDVEDIRMRKSLQYDLSTIRLATGDFSEENKLGKGGFGSVYKGKLEDGEPIAVKRLAAGSRQGDAEFKNEVMLVAKLRHRNLVQLLGFCLEGSERLLIYEFMPNTSLDQLLFDACRSVCLDWEKRFKIIEGVARGLLYLHEDSRLRIIHRDLKASNILLDQDLRPKIADFGTARLFGMDETKGLTSHVVGTYGYMAPEYVMRGQFSTKSDVYSFGILMLELLSGQRKTGFCIRGHAEDLVTYGWECWSSGRVTEMVDQSISKGGGEDEMRRCLQIGLLCVQESAAARPTMATVVLMLSSYLLALPLPPKPAFSAYNSSVSGMTTASENVKSS</sequence>
<dbReference type="SUPFAM" id="SSF56112">
    <property type="entry name" value="Protein kinase-like (PK-like)"/>
    <property type="match status" value="1"/>
</dbReference>
<proteinExistence type="predicted"/>
<dbReference type="Gene3D" id="3.30.430.20">
    <property type="entry name" value="Gnk2 domain, C-X8-C-X2-C motif"/>
    <property type="match status" value="2"/>
</dbReference>
<dbReference type="Gene3D" id="3.30.200.20">
    <property type="entry name" value="Phosphorylase Kinase, domain 1"/>
    <property type="match status" value="1"/>
</dbReference>
<keyword evidence="21" id="KW-1185">Reference proteome</keyword>
<dbReference type="SMART" id="SM00220">
    <property type="entry name" value="S_TKc"/>
    <property type="match status" value="1"/>
</dbReference>
<feature type="binding site" evidence="15">
    <location>
        <position position="361"/>
    </location>
    <ligand>
        <name>ATP</name>
        <dbReference type="ChEBI" id="CHEBI:30616"/>
    </ligand>
</feature>
<dbReference type="PROSITE" id="PS00108">
    <property type="entry name" value="PROTEIN_KINASE_ST"/>
    <property type="match status" value="1"/>
</dbReference>
<keyword evidence="9" id="KW-0418">Kinase</keyword>
<dbReference type="GO" id="GO:0009737">
    <property type="term" value="P:response to abscisic acid"/>
    <property type="evidence" value="ECO:0007669"/>
    <property type="project" value="UniProtKB-ARBA"/>
</dbReference>
<evidence type="ECO:0000256" key="17">
    <source>
        <dbReference type="SAM" id="SignalP"/>
    </source>
</evidence>
<keyword evidence="5 16" id="KW-0812">Transmembrane</keyword>
<dbReference type="InterPro" id="IPR000719">
    <property type="entry name" value="Prot_kinase_dom"/>
</dbReference>
<keyword evidence="12 16" id="KW-0472">Membrane</keyword>
<dbReference type="PROSITE" id="PS00107">
    <property type="entry name" value="PROTEIN_KINASE_ATP"/>
    <property type="match status" value="1"/>
</dbReference>
<evidence type="ECO:0000256" key="11">
    <source>
        <dbReference type="ARBA" id="ARBA00022989"/>
    </source>
</evidence>
<feature type="signal peptide" evidence="17">
    <location>
        <begin position="1"/>
        <end position="26"/>
    </location>
</feature>
<evidence type="ECO:0000256" key="14">
    <source>
        <dbReference type="ARBA" id="ARBA00023180"/>
    </source>
</evidence>
<accession>A0A7N0ZW27</accession>
<evidence type="ECO:0000256" key="2">
    <source>
        <dbReference type="ARBA" id="ARBA00022527"/>
    </source>
</evidence>
<dbReference type="FunFam" id="3.30.200.20:FF:000142">
    <property type="entry name" value="Cysteine-rich receptor-like protein kinase 10"/>
    <property type="match status" value="1"/>
</dbReference>
<evidence type="ECO:0000256" key="13">
    <source>
        <dbReference type="ARBA" id="ARBA00023170"/>
    </source>
</evidence>
<dbReference type="Pfam" id="PF01657">
    <property type="entry name" value="Stress-antifung"/>
    <property type="match status" value="2"/>
</dbReference>
<evidence type="ECO:0000256" key="15">
    <source>
        <dbReference type="PROSITE-ProRule" id="PRU10141"/>
    </source>
</evidence>
<evidence type="ECO:0000313" key="21">
    <source>
        <dbReference type="Proteomes" id="UP000594263"/>
    </source>
</evidence>
<keyword evidence="13" id="KW-0675">Receptor</keyword>
<keyword evidence="7" id="KW-0677">Repeat</keyword>
<keyword evidence="14" id="KW-0325">Glycoprotein</keyword>
<dbReference type="FunFam" id="1.10.510.10:FF:000343">
    <property type="entry name" value="Cysteine-rich receptor-like protein kinase 28"/>
    <property type="match status" value="1"/>
</dbReference>
<dbReference type="InterPro" id="IPR002902">
    <property type="entry name" value="GNK2"/>
</dbReference>
<keyword evidence="2" id="KW-0723">Serine/threonine-protein kinase</keyword>
<dbReference type="Gene3D" id="1.10.510.10">
    <property type="entry name" value="Transferase(Phosphotransferase) domain 1"/>
    <property type="match status" value="1"/>
</dbReference>
<feature type="domain" description="Gnk2-homologous" evidence="19">
    <location>
        <begin position="138"/>
        <end position="245"/>
    </location>
</feature>
<dbReference type="InterPro" id="IPR017441">
    <property type="entry name" value="Protein_kinase_ATP_BS"/>
</dbReference>
<comment type="subcellular location">
    <subcellularLocation>
        <location evidence="1">Membrane</location>
        <topology evidence="1">Single-pass membrane protein</topology>
    </subcellularLocation>
</comment>
<evidence type="ECO:0000256" key="6">
    <source>
        <dbReference type="ARBA" id="ARBA00022729"/>
    </source>
</evidence>
<keyword evidence="6 17" id="KW-0732">Signal</keyword>
<dbReference type="PROSITE" id="PS50011">
    <property type="entry name" value="PROTEIN_KINASE_DOM"/>
    <property type="match status" value="1"/>
</dbReference>
<protein>
    <submittedName>
        <fullName evidence="20">Uncharacterized protein</fullName>
    </submittedName>
</protein>
<dbReference type="InterPro" id="IPR038408">
    <property type="entry name" value="GNK2_sf"/>
</dbReference>
<keyword evidence="11 16" id="KW-1133">Transmembrane helix</keyword>
<dbReference type="PROSITE" id="PS51257">
    <property type="entry name" value="PROKAR_LIPOPROTEIN"/>
    <property type="match status" value="1"/>
</dbReference>
<keyword evidence="10 15" id="KW-0067">ATP-binding</keyword>
<evidence type="ECO:0000259" key="18">
    <source>
        <dbReference type="PROSITE" id="PS50011"/>
    </source>
</evidence>
<evidence type="ECO:0000256" key="9">
    <source>
        <dbReference type="ARBA" id="ARBA00022777"/>
    </source>
</evidence>
<dbReference type="CDD" id="cd14066">
    <property type="entry name" value="STKc_IRAK"/>
    <property type="match status" value="1"/>
</dbReference>
<dbReference type="FunFam" id="3.30.430.20:FF:000003">
    <property type="entry name" value="Cysteine-rich RLK (RECEPTOR-like protein kinase) 10"/>
    <property type="match status" value="1"/>
</dbReference>
<dbReference type="AlphaFoldDB" id="A0A7N0ZW27"/>
<feature type="domain" description="Gnk2-homologous" evidence="19">
    <location>
        <begin position="30"/>
        <end position="133"/>
    </location>
</feature>
<evidence type="ECO:0000313" key="20">
    <source>
        <dbReference type="EnsemblPlants" id="Kaladp0040s0360.1.v1.1"/>
    </source>
</evidence>